<comment type="caution">
    <text evidence="1">The sequence shown here is derived from an EMBL/GenBank/DDBJ whole genome shotgun (WGS) entry which is preliminary data.</text>
</comment>
<evidence type="ECO:0000313" key="1">
    <source>
        <dbReference type="EMBL" id="CAD2203570.1"/>
    </source>
</evidence>
<name>A0A6V7XW36_MELEN</name>
<reference evidence="1 2" key="1">
    <citation type="submission" date="2020-08" db="EMBL/GenBank/DDBJ databases">
        <authorList>
            <person name="Koutsovoulos G."/>
            <person name="Danchin GJ E."/>
        </authorList>
    </citation>
    <scope>NUCLEOTIDE SEQUENCE [LARGE SCALE GENOMIC DNA]</scope>
</reference>
<evidence type="ECO:0000313" key="2">
    <source>
        <dbReference type="Proteomes" id="UP000580250"/>
    </source>
</evidence>
<dbReference type="EMBL" id="CAJEWN010002418">
    <property type="protein sequence ID" value="CAD2203570.1"/>
    <property type="molecule type" value="Genomic_DNA"/>
</dbReference>
<dbReference type="Proteomes" id="UP000580250">
    <property type="component" value="Unassembled WGS sequence"/>
</dbReference>
<proteinExistence type="predicted"/>
<gene>
    <name evidence="1" type="ORF">MENT_LOCUS57265</name>
</gene>
<sequence>MPEKILEAQLIQKIPQRVEFAEMNAVFGGSIETEGGVNKSFDSVNEVEKTSSLKNQKLEEPEVIYVLLKFSKFSPAALENEEFLFFWPSIIFKSSSTALKC</sequence>
<organism evidence="1 2">
    <name type="scientific">Meloidogyne enterolobii</name>
    <name type="common">Root-knot nematode worm</name>
    <name type="synonym">Meloidogyne mayaguensis</name>
    <dbReference type="NCBI Taxonomy" id="390850"/>
    <lineage>
        <taxon>Eukaryota</taxon>
        <taxon>Metazoa</taxon>
        <taxon>Ecdysozoa</taxon>
        <taxon>Nematoda</taxon>
        <taxon>Chromadorea</taxon>
        <taxon>Rhabditida</taxon>
        <taxon>Tylenchina</taxon>
        <taxon>Tylenchomorpha</taxon>
        <taxon>Tylenchoidea</taxon>
        <taxon>Meloidogynidae</taxon>
        <taxon>Meloidogyninae</taxon>
        <taxon>Meloidogyne</taxon>
    </lineage>
</organism>
<accession>A0A6V7XW36</accession>
<dbReference type="AlphaFoldDB" id="A0A6V7XW36"/>
<protein>
    <submittedName>
        <fullName evidence="1">Uncharacterized protein</fullName>
    </submittedName>
</protein>